<keyword evidence="1" id="KW-0472">Membrane</keyword>
<organism evidence="2">
    <name type="scientific">Lepeophtheirus salmonis</name>
    <name type="common">Salmon louse</name>
    <name type="synonym">Caligus salmonis</name>
    <dbReference type="NCBI Taxonomy" id="72036"/>
    <lineage>
        <taxon>Eukaryota</taxon>
        <taxon>Metazoa</taxon>
        <taxon>Ecdysozoa</taxon>
        <taxon>Arthropoda</taxon>
        <taxon>Crustacea</taxon>
        <taxon>Multicrustacea</taxon>
        <taxon>Hexanauplia</taxon>
        <taxon>Copepoda</taxon>
        <taxon>Siphonostomatoida</taxon>
        <taxon>Caligidae</taxon>
        <taxon>Lepeophtheirus</taxon>
    </lineage>
</organism>
<keyword evidence="1" id="KW-0812">Transmembrane</keyword>
<feature type="transmembrane region" description="Helical" evidence="1">
    <location>
        <begin position="38"/>
        <end position="55"/>
    </location>
</feature>
<dbReference type="EMBL" id="HACA01028995">
    <property type="protein sequence ID" value="CDW46356.1"/>
    <property type="molecule type" value="Transcribed_RNA"/>
</dbReference>
<evidence type="ECO:0000313" key="2">
    <source>
        <dbReference type="EMBL" id="CDW46356.1"/>
    </source>
</evidence>
<evidence type="ECO:0000256" key="1">
    <source>
        <dbReference type="SAM" id="Phobius"/>
    </source>
</evidence>
<accession>A0A0K2V8X1</accession>
<name>A0A0K2V8X1_LEPSM</name>
<sequence>MSQKSRIDKSMGSCRTILLLIITKMFLMSNFSNLAVKVRGFYIIYTSLFTWYSWIL</sequence>
<reference evidence="2" key="1">
    <citation type="submission" date="2014-05" db="EMBL/GenBank/DDBJ databases">
        <authorList>
            <person name="Chronopoulou M."/>
        </authorList>
    </citation>
    <scope>NUCLEOTIDE SEQUENCE</scope>
    <source>
        <tissue evidence="2">Whole organism</tissue>
    </source>
</reference>
<dbReference type="AlphaFoldDB" id="A0A0K2V8X1"/>
<protein>
    <submittedName>
        <fullName evidence="2">Uncharacterized protein</fullName>
    </submittedName>
</protein>
<proteinExistence type="predicted"/>
<keyword evidence="1" id="KW-1133">Transmembrane helix</keyword>